<dbReference type="EMBL" id="VMBG01000002">
    <property type="protein sequence ID" value="TSJ77333.1"/>
    <property type="molecule type" value="Genomic_DNA"/>
</dbReference>
<proteinExistence type="predicted"/>
<dbReference type="RefSeq" id="WP_144353736.1">
    <property type="nucleotide sequence ID" value="NZ_CBCRVV010000013.1"/>
</dbReference>
<dbReference type="Proteomes" id="UP000315648">
    <property type="component" value="Unassembled WGS sequence"/>
</dbReference>
<gene>
    <name evidence="5" type="ORF">FPL22_14660</name>
</gene>
<dbReference type="AlphaFoldDB" id="A0A556QL05"/>
<sequence length="1137" mass="118920">MKTPSLPLGFSPSAHLARFSALFLGCALLGSFFYARAVTGVINGLTDDAQVTQLSGVNGVSGQTSAYLNVGRYWGGTQLGAVYVFQIPSSVLSDPDLQFTAAAFDLKTGANNPTAFNGDLYGLGYTAMPAVLPSDFYQGPLDTASVLVHDNFLTPSIAPNAIASSSGAGLIDYLNGELAAARDDGAANAHVYLRVNPDTLPPPGGYYLLAMREAGGSAIPKITYTAEVVSGWKTVPLGGGGAVLGVVGLKTGPFSEVVYCRTDVGGAFRWSEAYKGWLCITDKIIDPSAADGSNLQGINALAIDPANPDRVYVAAGLYSTVTPSGIYVTDDASAASPVWTTIHPTVRCSSNKEGKLFGERLVVDPNDSNTLYYGTNTPAAGPVGLIKGVKSGGSWTWSHLTGLPNGSAGNGVTFVACDKNGSSTLVYAGVHGSGVYRSANSGSTWTLLSGGPVNPARAHVSPVDGTLFVTGYGNSAYSVSRTATAMTATVISGAQALVAVAVDPLVAGVAMVSDYKNGNEVWRTTNSGSSWSLVNATRFATDYDANGPTTRTDGNVFAATDALLIGPANADHVWIAGAQGVMRTRDITASPSDWYPLQKGQEEVVVMDLATTPAAGDAELMTGVADNNGFYYTNVNQRPDVRFNNPLPGNTPSLDFSEGNPSHWARTWVNSDGFSGGGAVSHDNGVTWLVFGQAARAVLAPGAPAGWDTWDLSAYLAQNAGKVVTLVLISNNTPSNTAALSYHSREASTNPPELVIDGVTLPATADAFVDGTPSGTPVKNITNYGADPSLKVSYAWGQVVNTKWSYLKFDLTGVSSVTQATLRLYRSNAQTTAAQAIVGVYPAANTTWGETTLTFANRPPTYASDHNPSGGIIDNYDYDPNWFTSVRPAVYATNGTTRAFGGRIAISPVNPSLLVWEPQYNTAGTTMPLYYSKDRGITWTACRTTANALVTSRILDRWTPLASVKNLTVDRVTGTFYVTYGSSGGSVSLLSSTDGATWTVEPNFGSGVYTTIYQLVAAPPPSSSATASDLWFAYDGGAYVRRAGSTTWTKLTGVAAATCISFGKAATPTGYTVFINGRIGSVRGVYRSDNACTTTAPTWTYYGTPTTNVATALAGDRESFGEVYLGTGGRGVFRYTP</sequence>
<dbReference type="GO" id="GO:0005576">
    <property type="term" value="C:extracellular region"/>
    <property type="evidence" value="ECO:0007669"/>
    <property type="project" value="UniProtKB-SubCell"/>
</dbReference>
<accession>A0A556QL05</accession>
<comment type="caution">
    <text evidence="5">The sequence shown here is derived from an EMBL/GenBank/DDBJ whole genome shotgun (WGS) entry which is preliminary data.</text>
</comment>
<dbReference type="GO" id="GO:0010411">
    <property type="term" value="P:xyloglucan metabolic process"/>
    <property type="evidence" value="ECO:0007669"/>
    <property type="project" value="TreeGrafter"/>
</dbReference>
<dbReference type="Gene3D" id="2.130.10.10">
    <property type="entry name" value="YVTN repeat-like/Quinoprotein amine dehydrogenase"/>
    <property type="match status" value="3"/>
</dbReference>
<feature type="domain" description="Carbohydrate-binding module family 96" evidence="4">
    <location>
        <begin position="759"/>
        <end position="865"/>
    </location>
</feature>
<evidence type="ECO:0000256" key="1">
    <source>
        <dbReference type="ARBA" id="ARBA00004613"/>
    </source>
</evidence>
<dbReference type="SUPFAM" id="SSF110296">
    <property type="entry name" value="Oligoxyloglucan reducing end-specific cellobiohydrolase"/>
    <property type="match status" value="2"/>
</dbReference>
<dbReference type="Pfam" id="PF24517">
    <property type="entry name" value="CBM96"/>
    <property type="match status" value="1"/>
</dbReference>
<evidence type="ECO:0000256" key="2">
    <source>
        <dbReference type="ARBA" id="ARBA00022525"/>
    </source>
</evidence>
<evidence type="ECO:0000313" key="5">
    <source>
        <dbReference type="EMBL" id="TSJ77333.1"/>
    </source>
</evidence>
<comment type="subcellular location">
    <subcellularLocation>
        <location evidence="1">Secreted</location>
    </subcellularLocation>
</comment>
<protein>
    <recommendedName>
        <fullName evidence="4">Carbohydrate-binding module family 96 domain-containing protein</fullName>
    </recommendedName>
</protein>
<dbReference type="InterPro" id="IPR015943">
    <property type="entry name" value="WD40/YVTN_repeat-like_dom_sf"/>
</dbReference>
<dbReference type="OrthoDB" id="9757947at2"/>
<dbReference type="InterPro" id="IPR052025">
    <property type="entry name" value="Xyloglucanase_GH74"/>
</dbReference>
<name>A0A556QL05_9BACT</name>
<evidence type="ECO:0000313" key="6">
    <source>
        <dbReference type="Proteomes" id="UP000315648"/>
    </source>
</evidence>
<dbReference type="InterPro" id="IPR055372">
    <property type="entry name" value="CBM96"/>
</dbReference>
<evidence type="ECO:0000256" key="3">
    <source>
        <dbReference type="ARBA" id="ARBA00022729"/>
    </source>
</evidence>
<organism evidence="5 6">
    <name type="scientific">Rariglobus hedericola</name>
    <dbReference type="NCBI Taxonomy" id="2597822"/>
    <lineage>
        <taxon>Bacteria</taxon>
        <taxon>Pseudomonadati</taxon>
        <taxon>Verrucomicrobiota</taxon>
        <taxon>Opitutia</taxon>
        <taxon>Opitutales</taxon>
        <taxon>Opitutaceae</taxon>
        <taxon>Rariglobus</taxon>
    </lineage>
</organism>
<dbReference type="PANTHER" id="PTHR43739:SF5">
    <property type="entry name" value="EXO-ALPHA-SIALIDASE"/>
    <property type="match status" value="1"/>
</dbReference>
<keyword evidence="3" id="KW-0732">Signal</keyword>
<evidence type="ECO:0000259" key="4">
    <source>
        <dbReference type="Pfam" id="PF24517"/>
    </source>
</evidence>
<keyword evidence="2" id="KW-0964">Secreted</keyword>
<keyword evidence="6" id="KW-1185">Reference proteome</keyword>
<reference evidence="5 6" key="1">
    <citation type="submission" date="2019-07" db="EMBL/GenBank/DDBJ databases">
        <title>Description of 53C-WASEF.</title>
        <authorList>
            <person name="Pitt A."/>
            <person name="Hahn M.W."/>
        </authorList>
    </citation>
    <scope>NUCLEOTIDE SEQUENCE [LARGE SCALE GENOMIC DNA]</scope>
    <source>
        <strain evidence="5 6">53C-WASEF</strain>
    </source>
</reference>
<dbReference type="PANTHER" id="PTHR43739">
    <property type="entry name" value="XYLOGLUCANASE (EUROFUNG)"/>
    <property type="match status" value="1"/>
</dbReference>